<feature type="domain" description="Arginine repressor C-terminal" evidence="10">
    <location>
        <begin position="80"/>
        <end position="144"/>
    </location>
</feature>
<evidence type="ECO:0000313" key="12">
    <source>
        <dbReference type="Proteomes" id="UP000243406"/>
    </source>
</evidence>
<comment type="pathway">
    <text evidence="7">Amino-acid biosynthesis; L-arginine biosynthesis [regulation].</text>
</comment>
<dbReference type="OrthoDB" id="9807089at2"/>
<dbReference type="GO" id="GO:0051259">
    <property type="term" value="P:protein complex oligomerization"/>
    <property type="evidence" value="ECO:0007669"/>
    <property type="project" value="InterPro"/>
</dbReference>
<accession>A0A1T5CK54</accession>
<proteinExistence type="inferred from homology"/>
<dbReference type="HAMAP" id="MF_00173">
    <property type="entry name" value="Arg_repressor"/>
    <property type="match status" value="1"/>
</dbReference>
<comment type="function">
    <text evidence="7">Regulates arginine biosynthesis genes.</text>
</comment>
<dbReference type="EMBL" id="FUYN01000005">
    <property type="protein sequence ID" value="SKB59716.1"/>
    <property type="molecule type" value="Genomic_DNA"/>
</dbReference>
<dbReference type="Pfam" id="PF01316">
    <property type="entry name" value="Arg_repressor"/>
    <property type="match status" value="1"/>
</dbReference>
<evidence type="ECO:0000256" key="4">
    <source>
        <dbReference type="ARBA" id="ARBA00023015"/>
    </source>
</evidence>
<evidence type="ECO:0000313" key="11">
    <source>
        <dbReference type="EMBL" id="SKB59716.1"/>
    </source>
</evidence>
<keyword evidence="12" id="KW-1185">Reference proteome</keyword>
<evidence type="ECO:0000256" key="3">
    <source>
        <dbReference type="ARBA" id="ARBA00022490"/>
    </source>
</evidence>
<dbReference type="NCBIfam" id="TIGR01529">
    <property type="entry name" value="argR_whole"/>
    <property type="match status" value="1"/>
</dbReference>
<dbReference type="InterPro" id="IPR020900">
    <property type="entry name" value="Arg_repress_DNA-bd"/>
</dbReference>
<evidence type="ECO:0000256" key="5">
    <source>
        <dbReference type="ARBA" id="ARBA00023125"/>
    </source>
</evidence>
<evidence type="ECO:0000256" key="6">
    <source>
        <dbReference type="ARBA" id="ARBA00023163"/>
    </source>
</evidence>
<dbReference type="AlphaFoldDB" id="A0A1T5CK54"/>
<keyword evidence="7" id="KW-0055">Arginine biosynthesis</keyword>
<dbReference type="GO" id="GO:0034618">
    <property type="term" value="F:arginine binding"/>
    <property type="evidence" value="ECO:0007669"/>
    <property type="project" value="InterPro"/>
</dbReference>
<dbReference type="GO" id="GO:0003677">
    <property type="term" value="F:DNA binding"/>
    <property type="evidence" value="ECO:0007669"/>
    <property type="project" value="UniProtKB-KW"/>
</dbReference>
<dbReference type="Gene3D" id="3.30.1360.40">
    <property type="match status" value="1"/>
</dbReference>
<dbReference type="SUPFAM" id="SSF46785">
    <property type="entry name" value="Winged helix' DNA-binding domain"/>
    <property type="match status" value="1"/>
</dbReference>
<evidence type="ECO:0000256" key="2">
    <source>
        <dbReference type="ARBA" id="ARBA00008316"/>
    </source>
</evidence>
<dbReference type="Pfam" id="PF02863">
    <property type="entry name" value="Arg_repressor_C"/>
    <property type="match status" value="1"/>
</dbReference>
<evidence type="ECO:0000256" key="8">
    <source>
        <dbReference type="NCBIfam" id="TIGR01529"/>
    </source>
</evidence>
<dbReference type="Gene3D" id="1.10.10.10">
    <property type="entry name" value="Winged helix-like DNA-binding domain superfamily/Winged helix DNA-binding domain"/>
    <property type="match status" value="1"/>
</dbReference>
<evidence type="ECO:0000256" key="7">
    <source>
        <dbReference type="HAMAP-Rule" id="MF_00173"/>
    </source>
</evidence>
<evidence type="ECO:0000259" key="10">
    <source>
        <dbReference type="Pfam" id="PF02863"/>
    </source>
</evidence>
<dbReference type="GO" id="GO:0003700">
    <property type="term" value="F:DNA-binding transcription factor activity"/>
    <property type="evidence" value="ECO:0007669"/>
    <property type="project" value="UniProtKB-UniRule"/>
</dbReference>
<dbReference type="GO" id="GO:0005737">
    <property type="term" value="C:cytoplasm"/>
    <property type="evidence" value="ECO:0007669"/>
    <property type="project" value="UniProtKB-SubCell"/>
</dbReference>
<dbReference type="InterPro" id="IPR020899">
    <property type="entry name" value="Arg_repress_C"/>
</dbReference>
<keyword evidence="3 7" id="KW-0963">Cytoplasm</keyword>
<dbReference type="PANTHER" id="PTHR34471">
    <property type="entry name" value="ARGININE REPRESSOR"/>
    <property type="match status" value="1"/>
</dbReference>
<feature type="domain" description="Arginine repressor DNA-binding" evidence="9">
    <location>
        <begin position="2"/>
        <end position="65"/>
    </location>
</feature>
<keyword evidence="7" id="KW-0028">Amino-acid biosynthesis</keyword>
<organism evidence="11 12">
    <name type="scientific">Acetoanaerobium noterae</name>
    <dbReference type="NCBI Taxonomy" id="745369"/>
    <lineage>
        <taxon>Bacteria</taxon>
        <taxon>Bacillati</taxon>
        <taxon>Bacillota</taxon>
        <taxon>Clostridia</taxon>
        <taxon>Peptostreptococcales</taxon>
        <taxon>Filifactoraceae</taxon>
        <taxon>Acetoanaerobium</taxon>
    </lineage>
</organism>
<dbReference type="Proteomes" id="UP000243406">
    <property type="component" value="Unassembled WGS sequence"/>
</dbReference>
<dbReference type="SUPFAM" id="SSF55252">
    <property type="entry name" value="C-terminal domain of arginine repressor"/>
    <property type="match status" value="1"/>
</dbReference>
<evidence type="ECO:0000259" key="9">
    <source>
        <dbReference type="Pfam" id="PF01316"/>
    </source>
</evidence>
<name>A0A1T5CK54_9FIRM</name>
<dbReference type="UniPathway" id="UPA00068"/>
<dbReference type="GO" id="GO:0006526">
    <property type="term" value="P:L-arginine biosynthetic process"/>
    <property type="evidence" value="ECO:0007669"/>
    <property type="project" value="UniProtKB-UniPathway"/>
</dbReference>
<keyword evidence="6 7" id="KW-0804">Transcription</keyword>
<comment type="similarity">
    <text evidence="2 7">Belongs to the ArgR family.</text>
</comment>
<dbReference type="InterPro" id="IPR036388">
    <property type="entry name" value="WH-like_DNA-bd_sf"/>
</dbReference>
<dbReference type="InterPro" id="IPR036390">
    <property type="entry name" value="WH_DNA-bd_sf"/>
</dbReference>
<dbReference type="PANTHER" id="PTHR34471:SF1">
    <property type="entry name" value="ARGININE REPRESSOR"/>
    <property type="match status" value="1"/>
</dbReference>
<keyword evidence="5 7" id="KW-0238">DNA-binding</keyword>
<dbReference type="InterPro" id="IPR001669">
    <property type="entry name" value="Arg_repress"/>
</dbReference>
<comment type="subcellular location">
    <subcellularLocation>
        <location evidence="1 7">Cytoplasm</location>
    </subcellularLocation>
</comment>
<protein>
    <recommendedName>
        <fullName evidence="7 8">Arginine repressor</fullName>
    </recommendedName>
</protein>
<keyword evidence="4 7" id="KW-0805">Transcription regulation</keyword>
<dbReference type="InterPro" id="IPR036251">
    <property type="entry name" value="Arg_repress_C_sf"/>
</dbReference>
<sequence length="148" mass="16602">MKQQRHAKILEIIENNEIDTQDELVFELGKAGIQVTQATISRDIKELKLVKVLGGNGEYKYASLRESDKNSFDKLVRFVKEVLLSIDYSENIICLKTVDGAGNLVAKVIDSLEEKEILGTIGGTDTVFVLMKNREDIPGFVERFGKLL</sequence>
<gene>
    <name evidence="7" type="primary">argR</name>
    <name evidence="11" type="ORF">SAMN02745120_2222</name>
</gene>
<dbReference type="RefSeq" id="WP_079590027.1">
    <property type="nucleotide sequence ID" value="NZ_CP154629.1"/>
</dbReference>
<reference evidence="12" key="1">
    <citation type="submission" date="2017-02" db="EMBL/GenBank/DDBJ databases">
        <authorList>
            <person name="Varghese N."/>
            <person name="Submissions S."/>
        </authorList>
    </citation>
    <scope>NUCLEOTIDE SEQUENCE [LARGE SCALE GENOMIC DNA]</scope>
    <source>
        <strain evidence="12">ATCC 35199</strain>
    </source>
</reference>
<keyword evidence="7" id="KW-0678">Repressor</keyword>
<dbReference type="PRINTS" id="PR01467">
    <property type="entry name" value="ARGREPRESSOR"/>
</dbReference>
<dbReference type="GO" id="GO:1900079">
    <property type="term" value="P:regulation of arginine biosynthetic process"/>
    <property type="evidence" value="ECO:0007669"/>
    <property type="project" value="UniProtKB-UniRule"/>
</dbReference>
<evidence type="ECO:0000256" key="1">
    <source>
        <dbReference type="ARBA" id="ARBA00004496"/>
    </source>
</evidence>